<name>A0ABD4A224_9BACI</name>
<proteinExistence type="predicted"/>
<evidence type="ECO:0000313" key="1">
    <source>
        <dbReference type="EMBL" id="KIO70305.1"/>
    </source>
</evidence>
<evidence type="ECO:0000313" key="2">
    <source>
        <dbReference type="Proteomes" id="UP000032076"/>
    </source>
</evidence>
<dbReference type="AlphaFoldDB" id="A0ABD4A224"/>
<organism evidence="1 2">
    <name type="scientific">Caldibacillus thermoamylovorans</name>
    <dbReference type="NCBI Taxonomy" id="35841"/>
    <lineage>
        <taxon>Bacteria</taxon>
        <taxon>Bacillati</taxon>
        <taxon>Bacillota</taxon>
        <taxon>Bacilli</taxon>
        <taxon>Bacillales</taxon>
        <taxon>Bacillaceae</taxon>
        <taxon>Caldibacillus</taxon>
    </lineage>
</organism>
<reference evidence="1 2" key="1">
    <citation type="submission" date="2015-01" db="EMBL/GenBank/DDBJ databases">
        <title>Draft Genome Sequences of Four Bacillus thermoamylovorans Strains, Isolated From Food Products.</title>
        <authorList>
            <person name="Krawcyk A.O."/>
            <person name="Berendsen E.M."/>
            <person name="Eijlander R.T."/>
            <person name="de Jong A."/>
            <person name="Wells-Bennik M."/>
            <person name="Kuipers O.P."/>
        </authorList>
    </citation>
    <scope>NUCLEOTIDE SEQUENCE [LARGE SCALE GENOMIC DNA]</scope>
    <source>
        <strain evidence="1 2">B4167</strain>
    </source>
</reference>
<accession>A0ABD4A224</accession>
<gene>
    <name evidence="1" type="ORF">B4167_0997</name>
</gene>
<protein>
    <submittedName>
        <fullName evidence="1">Uncharacterized protein</fullName>
    </submittedName>
</protein>
<sequence>MVIFLSLSDNFNIKQNSPNFPFFPLSIKLQENKKFFNERKGLPPSLSQRIQ</sequence>
<dbReference type="Proteomes" id="UP000032076">
    <property type="component" value="Unassembled WGS sequence"/>
</dbReference>
<comment type="caution">
    <text evidence="1">The sequence shown here is derived from an EMBL/GenBank/DDBJ whole genome shotgun (WGS) entry which is preliminary data.</text>
</comment>
<dbReference type="EMBL" id="JXLU01000147">
    <property type="protein sequence ID" value="KIO70305.1"/>
    <property type="molecule type" value="Genomic_DNA"/>
</dbReference>